<reference evidence="1" key="1">
    <citation type="journal article" date="2021" name="PeerJ">
        <title>Extensive microbial diversity within the chicken gut microbiome revealed by metagenomics and culture.</title>
        <authorList>
            <person name="Gilroy R."/>
            <person name="Ravi A."/>
            <person name="Getino M."/>
            <person name="Pursley I."/>
            <person name="Horton D.L."/>
            <person name="Alikhan N.F."/>
            <person name="Baker D."/>
            <person name="Gharbi K."/>
            <person name="Hall N."/>
            <person name="Watson M."/>
            <person name="Adriaenssens E.M."/>
            <person name="Foster-Nyarko E."/>
            <person name="Jarju S."/>
            <person name="Secka A."/>
            <person name="Antonio M."/>
            <person name="Oren A."/>
            <person name="Chaudhuri R.R."/>
            <person name="La Ragione R."/>
            <person name="Hildebrand F."/>
            <person name="Pallen M.J."/>
        </authorList>
    </citation>
    <scope>NUCLEOTIDE SEQUENCE</scope>
    <source>
        <strain evidence="1">ChiBcec1-1093</strain>
    </source>
</reference>
<feature type="non-terminal residue" evidence="1">
    <location>
        <position position="1"/>
    </location>
</feature>
<dbReference type="InterPro" id="IPR019870">
    <property type="entry name" value="Se_metab_YedF"/>
</dbReference>
<dbReference type="Proteomes" id="UP000824101">
    <property type="component" value="Unassembled WGS sequence"/>
</dbReference>
<comment type="caution">
    <text evidence="1">The sequence shown here is derived from an EMBL/GenBank/DDBJ whole genome shotgun (WGS) entry which is preliminary data.</text>
</comment>
<accession>A0A9D2GGP6</accession>
<dbReference type="AlphaFoldDB" id="A0A9D2GGP6"/>
<evidence type="ECO:0000313" key="2">
    <source>
        <dbReference type="Proteomes" id="UP000824101"/>
    </source>
</evidence>
<protein>
    <submittedName>
        <fullName evidence="1">Sulfurtransferase-like selenium metabolism protein YedF</fullName>
    </submittedName>
</protein>
<dbReference type="InterPro" id="IPR027396">
    <property type="entry name" value="DsrEFH-like"/>
</dbReference>
<sequence>LAISSDSMGSGDETLGRLLMKGFLYAMVEQEELPEKILFYNTGVFLTTEGSAVLDVLREMEQRGVALLTCRTSLNHFGRLGKLQAGGAVSMYELAQCMLQAGRLVKL</sequence>
<evidence type="ECO:0000313" key="1">
    <source>
        <dbReference type="EMBL" id="HIZ78281.1"/>
    </source>
</evidence>
<gene>
    <name evidence="1" type="primary">yedF</name>
    <name evidence="1" type="ORF">IAA17_00610</name>
</gene>
<name>A0A9D2GGP6_9FIRM</name>
<dbReference type="SUPFAM" id="SSF75169">
    <property type="entry name" value="DsrEFH-like"/>
    <property type="match status" value="1"/>
</dbReference>
<dbReference type="NCBIfam" id="TIGR03527">
    <property type="entry name" value="selenium_YedF"/>
    <property type="match status" value="1"/>
</dbReference>
<proteinExistence type="predicted"/>
<organism evidence="1 2">
    <name type="scientific">Candidatus Lachnoclostridium stercorigallinarum</name>
    <dbReference type="NCBI Taxonomy" id="2838634"/>
    <lineage>
        <taxon>Bacteria</taxon>
        <taxon>Bacillati</taxon>
        <taxon>Bacillota</taxon>
        <taxon>Clostridia</taxon>
        <taxon>Lachnospirales</taxon>
        <taxon>Lachnospiraceae</taxon>
    </lineage>
</organism>
<reference evidence="1" key="2">
    <citation type="submission" date="2021-04" db="EMBL/GenBank/DDBJ databases">
        <authorList>
            <person name="Gilroy R."/>
        </authorList>
    </citation>
    <scope>NUCLEOTIDE SEQUENCE</scope>
    <source>
        <strain evidence="1">ChiBcec1-1093</strain>
    </source>
</reference>
<dbReference type="EMBL" id="DXBC01000012">
    <property type="protein sequence ID" value="HIZ78281.1"/>
    <property type="molecule type" value="Genomic_DNA"/>
</dbReference>